<keyword evidence="1" id="KW-0812">Transmembrane</keyword>
<evidence type="ECO:0000256" key="1">
    <source>
        <dbReference type="SAM" id="Phobius"/>
    </source>
</evidence>
<feature type="transmembrane region" description="Helical" evidence="1">
    <location>
        <begin position="56"/>
        <end position="75"/>
    </location>
</feature>
<evidence type="ECO:0000313" key="2">
    <source>
        <dbReference type="EMBL" id="CAA3025140.1"/>
    </source>
</evidence>
<sequence>MEVEEEEEEEEEVESALTVVSMVIWLGLAIGTMVLVMEDVTPVVVLGIWRGTAPLLAEWVVVIVVPVFSFLPPLFNFKPNVPTVNLLFDLNLAHD</sequence>
<dbReference type="AlphaFoldDB" id="A0A8S0UWM2"/>
<keyword evidence="1" id="KW-0472">Membrane</keyword>
<proteinExistence type="predicted"/>
<reference evidence="2 3" key="1">
    <citation type="submission" date="2019-12" db="EMBL/GenBank/DDBJ databases">
        <authorList>
            <person name="Alioto T."/>
            <person name="Alioto T."/>
            <person name="Gomez Garrido J."/>
        </authorList>
    </citation>
    <scope>NUCLEOTIDE SEQUENCE [LARGE SCALE GENOMIC DNA]</scope>
</reference>
<comment type="caution">
    <text evidence="2">The sequence shown here is derived from an EMBL/GenBank/DDBJ whole genome shotgun (WGS) entry which is preliminary data.</text>
</comment>
<keyword evidence="1" id="KW-1133">Transmembrane helix</keyword>
<name>A0A8S0UWM2_OLEEU</name>
<protein>
    <submittedName>
        <fullName evidence="2">Uncharacterized protein</fullName>
    </submittedName>
</protein>
<accession>A0A8S0UWM2</accession>
<keyword evidence="3" id="KW-1185">Reference proteome</keyword>
<evidence type="ECO:0000313" key="3">
    <source>
        <dbReference type="Proteomes" id="UP000594638"/>
    </source>
</evidence>
<organism evidence="2 3">
    <name type="scientific">Olea europaea subsp. europaea</name>
    <dbReference type="NCBI Taxonomy" id="158383"/>
    <lineage>
        <taxon>Eukaryota</taxon>
        <taxon>Viridiplantae</taxon>
        <taxon>Streptophyta</taxon>
        <taxon>Embryophyta</taxon>
        <taxon>Tracheophyta</taxon>
        <taxon>Spermatophyta</taxon>
        <taxon>Magnoliopsida</taxon>
        <taxon>eudicotyledons</taxon>
        <taxon>Gunneridae</taxon>
        <taxon>Pentapetalae</taxon>
        <taxon>asterids</taxon>
        <taxon>lamiids</taxon>
        <taxon>Lamiales</taxon>
        <taxon>Oleaceae</taxon>
        <taxon>Oleeae</taxon>
        <taxon>Olea</taxon>
    </lineage>
</organism>
<gene>
    <name evidence="2" type="ORF">OLEA9_A064310</name>
</gene>
<dbReference type="Proteomes" id="UP000594638">
    <property type="component" value="Unassembled WGS sequence"/>
</dbReference>
<feature type="transmembrane region" description="Helical" evidence="1">
    <location>
        <begin position="16"/>
        <end position="36"/>
    </location>
</feature>
<dbReference type="Gramene" id="OE9A064310T1">
    <property type="protein sequence ID" value="OE9A064310C1"/>
    <property type="gene ID" value="OE9A064310"/>
</dbReference>
<dbReference type="EMBL" id="CACTIH010009126">
    <property type="protein sequence ID" value="CAA3025140.1"/>
    <property type="molecule type" value="Genomic_DNA"/>
</dbReference>